<dbReference type="InterPro" id="IPR010982">
    <property type="entry name" value="Lambda_DNA-bd_dom_sf"/>
</dbReference>
<dbReference type="InterPro" id="IPR001387">
    <property type="entry name" value="Cro/C1-type_HTH"/>
</dbReference>
<gene>
    <name evidence="4" type="ORF">Q8A49_17360</name>
</gene>
<accession>A0ABU7KSJ6</accession>
<dbReference type="EMBL" id="JAUUCC010000043">
    <property type="protein sequence ID" value="MEE2052271.1"/>
    <property type="molecule type" value="Genomic_DNA"/>
</dbReference>
<protein>
    <submittedName>
        <fullName evidence="4">Helix-turn-helix transcriptional regulator</fullName>
    </submittedName>
</protein>
<dbReference type="Pfam" id="PF01381">
    <property type="entry name" value="HTH_3"/>
    <property type="match status" value="1"/>
</dbReference>
<evidence type="ECO:0000313" key="5">
    <source>
        <dbReference type="Proteomes" id="UP001348641"/>
    </source>
</evidence>
<reference evidence="4 5" key="1">
    <citation type="submission" date="2023-07" db="EMBL/GenBank/DDBJ databases">
        <authorList>
            <person name="Girao M."/>
            <person name="Carvalho M.F."/>
        </authorList>
    </citation>
    <scope>NUCLEOTIDE SEQUENCE [LARGE SCALE GENOMIC DNA]</scope>
    <source>
        <strain evidence="4 5">66/93</strain>
    </source>
</reference>
<dbReference type="SMART" id="SM00530">
    <property type="entry name" value="HTH_XRE"/>
    <property type="match status" value="1"/>
</dbReference>
<feature type="coiled-coil region" evidence="1">
    <location>
        <begin position="144"/>
        <end position="171"/>
    </location>
</feature>
<evidence type="ECO:0000313" key="4">
    <source>
        <dbReference type="EMBL" id="MEE2052271.1"/>
    </source>
</evidence>
<sequence>MKPSMLMKDEPRRTLADRWDEDGPEDRLSRVLRELRTKRGWSQDELAERMTRLGFRMHQTQVAKIENGSRALRFNEIVALSVALEVAVSTLLDMAATTVGSAGWGRSMEGVTDEMLTAALARRHQAQLELDALDRHEVFLDSRIADAERVLEGLLVEKASLEDKRRVLHDELLAHDDEVSRQKDLAFKRTKSVRRAGGY</sequence>
<name>A0ABU7KSJ6_9ACTN</name>
<evidence type="ECO:0000259" key="3">
    <source>
        <dbReference type="PROSITE" id="PS50943"/>
    </source>
</evidence>
<organism evidence="4 5">
    <name type="scientific">Nocardiopsis tropica</name>
    <dbReference type="NCBI Taxonomy" id="109330"/>
    <lineage>
        <taxon>Bacteria</taxon>
        <taxon>Bacillati</taxon>
        <taxon>Actinomycetota</taxon>
        <taxon>Actinomycetes</taxon>
        <taxon>Streptosporangiales</taxon>
        <taxon>Nocardiopsidaceae</taxon>
        <taxon>Nocardiopsis</taxon>
    </lineage>
</organism>
<evidence type="ECO:0000256" key="2">
    <source>
        <dbReference type="SAM" id="MobiDB-lite"/>
    </source>
</evidence>
<keyword evidence="1" id="KW-0175">Coiled coil</keyword>
<comment type="caution">
    <text evidence="4">The sequence shown here is derived from an EMBL/GenBank/DDBJ whole genome shotgun (WGS) entry which is preliminary data.</text>
</comment>
<evidence type="ECO:0000256" key="1">
    <source>
        <dbReference type="SAM" id="Coils"/>
    </source>
</evidence>
<dbReference type="SUPFAM" id="SSF47413">
    <property type="entry name" value="lambda repressor-like DNA-binding domains"/>
    <property type="match status" value="1"/>
</dbReference>
<feature type="compositionally biased region" description="Basic and acidic residues" evidence="2">
    <location>
        <begin position="7"/>
        <end position="18"/>
    </location>
</feature>
<dbReference type="RefSeq" id="WP_330159310.1">
    <property type="nucleotide sequence ID" value="NZ_BAAAJA010000012.1"/>
</dbReference>
<feature type="domain" description="HTH cro/C1-type" evidence="3">
    <location>
        <begin position="32"/>
        <end position="91"/>
    </location>
</feature>
<dbReference type="Proteomes" id="UP001348641">
    <property type="component" value="Unassembled WGS sequence"/>
</dbReference>
<feature type="region of interest" description="Disordered" evidence="2">
    <location>
        <begin position="1"/>
        <end position="23"/>
    </location>
</feature>
<dbReference type="CDD" id="cd00093">
    <property type="entry name" value="HTH_XRE"/>
    <property type="match status" value="1"/>
</dbReference>
<dbReference type="Gene3D" id="1.10.260.40">
    <property type="entry name" value="lambda repressor-like DNA-binding domains"/>
    <property type="match status" value="1"/>
</dbReference>
<proteinExistence type="predicted"/>
<dbReference type="PROSITE" id="PS50943">
    <property type="entry name" value="HTH_CROC1"/>
    <property type="match status" value="1"/>
</dbReference>